<dbReference type="SUPFAM" id="SSF75005">
    <property type="entry name" value="Arabinanase/levansucrase/invertase"/>
    <property type="match status" value="1"/>
</dbReference>
<dbReference type="SUPFAM" id="SSF49899">
    <property type="entry name" value="Concanavalin A-like lectins/glucanases"/>
    <property type="match status" value="1"/>
</dbReference>
<organism evidence="8 9">
    <name type="scientific">Asaia bogorensis</name>
    <dbReference type="NCBI Taxonomy" id="91915"/>
    <lineage>
        <taxon>Bacteria</taxon>
        <taxon>Pseudomonadati</taxon>
        <taxon>Pseudomonadota</taxon>
        <taxon>Alphaproteobacteria</taxon>
        <taxon>Acetobacterales</taxon>
        <taxon>Acetobacteraceae</taxon>
        <taxon>Asaia</taxon>
    </lineage>
</organism>
<feature type="region of interest" description="Disordered" evidence="5">
    <location>
        <begin position="90"/>
        <end position="121"/>
    </location>
</feature>
<evidence type="ECO:0000313" key="9">
    <source>
        <dbReference type="Proteomes" id="UP000027583"/>
    </source>
</evidence>
<keyword evidence="3 4" id="KW-0326">Glycosidase</keyword>
<accession>A0A060QK41</accession>
<dbReference type="EC" id="3.2.1.26" evidence="8"/>
<protein>
    <submittedName>
        <fullName evidence="8">Sucrose-6-phosphate hydrolase</fullName>
        <ecNumber evidence="8">3.2.1.26</ecNumber>
    </submittedName>
</protein>
<dbReference type="CDD" id="cd18622">
    <property type="entry name" value="GH32_Inu-like"/>
    <property type="match status" value="1"/>
</dbReference>
<dbReference type="PANTHER" id="PTHR42800">
    <property type="entry name" value="EXOINULINASE INUD (AFU_ORTHOLOGUE AFUA_5G00480)"/>
    <property type="match status" value="1"/>
</dbReference>
<dbReference type="Pfam" id="PF00251">
    <property type="entry name" value="Glyco_hydro_32N"/>
    <property type="match status" value="1"/>
</dbReference>
<dbReference type="GO" id="GO:0005987">
    <property type="term" value="P:sucrose catabolic process"/>
    <property type="evidence" value="ECO:0007669"/>
    <property type="project" value="TreeGrafter"/>
</dbReference>
<dbReference type="PROSITE" id="PS00609">
    <property type="entry name" value="GLYCOSYL_HYDROL_F32"/>
    <property type="match status" value="1"/>
</dbReference>
<feature type="domain" description="Glycosyl hydrolase family 32 C-terminal" evidence="7">
    <location>
        <begin position="468"/>
        <end position="605"/>
    </location>
</feature>
<feature type="domain" description="Glycosyl hydrolase family 32 N-terminal" evidence="6">
    <location>
        <begin position="138"/>
        <end position="431"/>
    </location>
</feature>
<dbReference type="Proteomes" id="UP000027583">
    <property type="component" value="Unassembled WGS sequence"/>
</dbReference>
<evidence type="ECO:0000256" key="4">
    <source>
        <dbReference type="RuleBase" id="RU362110"/>
    </source>
</evidence>
<dbReference type="InterPro" id="IPR001362">
    <property type="entry name" value="Glyco_hydro_32"/>
</dbReference>
<dbReference type="eggNOG" id="COG1621">
    <property type="taxonomic scope" value="Bacteria"/>
</dbReference>
<keyword evidence="2 4" id="KW-0378">Hydrolase</keyword>
<dbReference type="SMART" id="SM00640">
    <property type="entry name" value="Glyco_32"/>
    <property type="match status" value="1"/>
</dbReference>
<gene>
    <name evidence="8" type="ORF">ASAP_3093</name>
</gene>
<dbReference type="GO" id="GO:0005737">
    <property type="term" value="C:cytoplasm"/>
    <property type="evidence" value="ECO:0007669"/>
    <property type="project" value="TreeGrafter"/>
</dbReference>
<evidence type="ECO:0000313" key="8">
    <source>
        <dbReference type="EMBL" id="CDG41138.1"/>
    </source>
</evidence>
<dbReference type="EMBL" id="CBLX010000027">
    <property type="protein sequence ID" value="CDG41138.1"/>
    <property type="molecule type" value="Genomic_DNA"/>
</dbReference>
<dbReference type="Gene3D" id="2.115.10.20">
    <property type="entry name" value="Glycosyl hydrolase domain, family 43"/>
    <property type="match status" value="1"/>
</dbReference>
<reference evidence="8 9" key="1">
    <citation type="journal article" date="2014" name="Genome Biol. Evol.">
        <title>Acetic acid bacteria genomes reveal functional traits for adaptation to life in insect guts.</title>
        <authorList>
            <person name="Chouaia B."/>
            <person name="Gaiarsa S."/>
            <person name="Crotti E."/>
            <person name="Comandatore F."/>
            <person name="Degli Esposti M."/>
            <person name="Ricci I."/>
            <person name="Alma A."/>
            <person name="Favia G."/>
            <person name="Bandi C."/>
            <person name="Daffonchio D."/>
        </authorList>
    </citation>
    <scope>NUCLEOTIDE SEQUENCE [LARGE SCALE GENOMIC DNA]</scope>
    <source>
        <strain evidence="8 9">SF2.1</strain>
    </source>
</reference>
<comment type="caution">
    <text evidence="8">The sequence shown here is derived from an EMBL/GenBank/DDBJ whole genome shotgun (WGS) entry which is preliminary data.</text>
</comment>
<dbReference type="Gene3D" id="2.60.120.560">
    <property type="entry name" value="Exo-inulinase, domain 1"/>
    <property type="match status" value="1"/>
</dbReference>
<evidence type="ECO:0000256" key="1">
    <source>
        <dbReference type="ARBA" id="ARBA00009902"/>
    </source>
</evidence>
<dbReference type="InterPro" id="IPR013320">
    <property type="entry name" value="ConA-like_dom_sf"/>
</dbReference>
<dbReference type="InterPro" id="IPR013148">
    <property type="entry name" value="Glyco_hydro_32_N"/>
</dbReference>
<evidence type="ECO:0000256" key="3">
    <source>
        <dbReference type="ARBA" id="ARBA00023295"/>
    </source>
</evidence>
<proteinExistence type="inferred from homology"/>
<dbReference type="GO" id="GO:0004575">
    <property type="term" value="F:sucrose alpha-glucosidase activity"/>
    <property type="evidence" value="ECO:0007669"/>
    <property type="project" value="TreeGrafter"/>
</dbReference>
<dbReference type="PANTHER" id="PTHR42800:SF2">
    <property type="entry name" value="INVERTASE-RELATED"/>
    <property type="match status" value="1"/>
</dbReference>
<dbReference type="InterPro" id="IPR023296">
    <property type="entry name" value="Glyco_hydro_beta-prop_sf"/>
</dbReference>
<evidence type="ECO:0000256" key="5">
    <source>
        <dbReference type="SAM" id="MobiDB-lite"/>
    </source>
</evidence>
<name>A0A060QK41_9PROT</name>
<evidence type="ECO:0000259" key="7">
    <source>
        <dbReference type="Pfam" id="PF08244"/>
    </source>
</evidence>
<evidence type="ECO:0000259" key="6">
    <source>
        <dbReference type="Pfam" id="PF00251"/>
    </source>
</evidence>
<reference evidence="8 9" key="2">
    <citation type="journal article" date="2014" name="PLoS ONE">
        <title>Evolution of mitochondria reconstructed from the energy metabolism of living bacteria.</title>
        <authorList>
            <person name="Degli Esposti M."/>
            <person name="Chouaia B."/>
            <person name="Comandatore F."/>
            <person name="Crotti E."/>
            <person name="Sassera D."/>
            <person name="Lievens P.M."/>
            <person name="Daffonchio D."/>
            <person name="Bandi C."/>
        </authorList>
    </citation>
    <scope>NUCLEOTIDE SEQUENCE [LARGE SCALE GENOMIC DNA]</scope>
    <source>
        <strain evidence="8 9">SF2.1</strain>
    </source>
</reference>
<dbReference type="InterPro" id="IPR013189">
    <property type="entry name" value="Glyco_hydro_32_C"/>
</dbReference>
<comment type="similarity">
    <text evidence="1 4">Belongs to the glycosyl hydrolase 32 family.</text>
</comment>
<sequence length="620" mass="67302">MIFGLNASLCEQAPHWSEVLRGDLVWRRVIADLCWFSIGVRPGLPPMPTERVQMPERPVFPGLSRRRALASLVATGGGLMGAALAQAAPGPVAAPKAPDGERKAEPNASHPSPADQPGATAHPVIRTQSDALYRPTIHFSPESGFMNDPNGLIHDGSVFHLYYQYDPFAPYAGHVHWGHATSKDLLSWQDQPIALNESPAGEAFTGCTVLDAQNSSGLFKEGQGGLVALYTRATPKKQSQYLAISEDGGQSFHDIAQNPVLDIGSNSFRDPQVIFHEPTRQWVMVVAKSRLHQIAFYASIDLRHWVHLSDFGPSGLYGVDYECPNLIEIPVEGGGSRWVLFISVNPGGPTGGSITQYFVGSFDGSRFTPDDTVIGLTDFAKDAYALQCYQNMPGKQAVSIAWLGNWQYCQELPTQSWRGCMTLPRLMTLRHDSAGWLRLAQAPKGLETLREAPIAFTCQRLAAGASASVPLPQGVALELVLSATVDQMPPNLPLGDKGRTGRFVIVFGNDMGENLTIGFDAFSGQLWIDRADLNGFKQPFFTGQFSTPLNADDRHFDIRLVLDACTLEVFANGGLSVGTALLFSANPLSFLKLEATGAGASIETLGLYRLRKVMPRETAL</sequence>
<evidence type="ECO:0000256" key="2">
    <source>
        <dbReference type="ARBA" id="ARBA00022801"/>
    </source>
</evidence>
<dbReference type="InterPro" id="IPR018053">
    <property type="entry name" value="Glyco_hydro_32_AS"/>
</dbReference>
<dbReference type="Pfam" id="PF08244">
    <property type="entry name" value="Glyco_hydro_32C"/>
    <property type="match status" value="1"/>
</dbReference>
<dbReference type="AlphaFoldDB" id="A0A060QK41"/>